<keyword evidence="2" id="KW-0812">Transmembrane</keyword>
<gene>
    <name evidence="3" type="ORF">JOB18_014554</name>
</gene>
<evidence type="ECO:0000256" key="1">
    <source>
        <dbReference type="SAM" id="MobiDB-lite"/>
    </source>
</evidence>
<dbReference type="Proteomes" id="UP000693946">
    <property type="component" value="Linkage Group LG7"/>
</dbReference>
<comment type="caution">
    <text evidence="3">The sequence shown here is derived from an EMBL/GenBank/DDBJ whole genome shotgun (WGS) entry which is preliminary data.</text>
</comment>
<accession>A0AAV6Q177</accession>
<evidence type="ECO:0000313" key="3">
    <source>
        <dbReference type="EMBL" id="KAG7482163.1"/>
    </source>
</evidence>
<feature type="compositionally biased region" description="Low complexity" evidence="1">
    <location>
        <begin position="347"/>
        <end position="366"/>
    </location>
</feature>
<sequence length="506" mass="54489">MHVRHAAAPCQRCLCHVTQRQKQKANGSDVRENHGRKRYSQFWSWKVGNSDLRLNETHHKMAAEGKKVGQMCEKVFEEEGVFTVSPPAVSVMKMKIVLVVILGLFTVVRTTPLNTVTQIPTKAEDEVLREAVTDGFLVDHFFPFTLSTNSPESNTSKSQVKQPTSSAPEKVDIDEGSGESTTSVLIQHGGVDSATTTWSDSPVQSSSTVSTTEFTFSSSIPPTNQSHQSSFTSSSVPNEDHSSVTPGHILVSQTTDPAVPSFNFLSTQSSDSGSGDGEDTAPISSVTFISSTETSTASSTSVVAKVHPRLFGDLEGSGSETTAETSTASSTSVVAKVHPQVFGDLEGSGSETTAETSTASSSFTTAPWRFSEPEGSGSSTTVKKVFVEPRINQFTPEVGLKLQKVKEHVTIASPRHGGSTPSWIIILGFIVGVAALVLLCVAIATRDKWNGPNQVSQPENKSDFLNQQRELEMETFLHKEEPRENGKAAEYTVIPLDELPESSLSH</sequence>
<keyword evidence="2" id="KW-0472">Membrane</keyword>
<feature type="compositionally biased region" description="Polar residues" evidence="1">
    <location>
        <begin position="148"/>
        <end position="167"/>
    </location>
</feature>
<organism evidence="3 4">
    <name type="scientific">Solea senegalensis</name>
    <name type="common">Senegalese sole</name>
    <dbReference type="NCBI Taxonomy" id="28829"/>
    <lineage>
        <taxon>Eukaryota</taxon>
        <taxon>Metazoa</taxon>
        <taxon>Chordata</taxon>
        <taxon>Craniata</taxon>
        <taxon>Vertebrata</taxon>
        <taxon>Euteleostomi</taxon>
        <taxon>Actinopterygii</taxon>
        <taxon>Neopterygii</taxon>
        <taxon>Teleostei</taxon>
        <taxon>Neoteleostei</taxon>
        <taxon>Acanthomorphata</taxon>
        <taxon>Carangaria</taxon>
        <taxon>Pleuronectiformes</taxon>
        <taxon>Pleuronectoidei</taxon>
        <taxon>Soleidae</taxon>
        <taxon>Solea</taxon>
    </lineage>
</organism>
<dbReference type="EMBL" id="JAGKHQ010000019">
    <property type="protein sequence ID" value="KAG7482163.1"/>
    <property type="molecule type" value="Genomic_DNA"/>
</dbReference>
<name>A0AAV6Q177_SOLSE</name>
<keyword evidence="4" id="KW-1185">Reference proteome</keyword>
<feature type="region of interest" description="Disordered" evidence="1">
    <location>
        <begin position="214"/>
        <end position="247"/>
    </location>
</feature>
<evidence type="ECO:0000256" key="2">
    <source>
        <dbReference type="SAM" id="Phobius"/>
    </source>
</evidence>
<evidence type="ECO:0000313" key="4">
    <source>
        <dbReference type="Proteomes" id="UP000693946"/>
    </source>
</evidence>
<proteinExistence type="predicted"/>
<feature type="region of interest" description="Disordered" evidence="1">
    <location>
        <begin position="148"/>
        <end position="181"/>
    </location>
</feature>
<protein>
    <submittedName>
        <fullName evidence="3">Uncharacterized protein</fullName>
    </submittedName>
</protein>
<reference evidence="3 4" key="1">
    <citation type="journal article" date="2021" name="Sci. Rep.">
        <title>Chromosome anchoring in Senegalese sole (Solea senegalensis) reveals sex-associated markers and genome rearrangements in flatfish.</title>
        <authorList>
            <person name="Guerrero-Cozar I."/>
            <person name="Gomez-Garrido J."/>
            <person name="Berbel C."/>
            <person name="Martinez-Blanch J.F."/>
            <person name="Alioto T."/>
            <person name="Claros M.G."/>
            <person name="Gagnaire P.A."/>
            <person name="Manchado M."/>
        </authorList>
    </citation>
    <scope>NUCLEOTIDE SEQUENCE [LARGE SCALE GENOMIC DNA]</scope>
    <source>
        <strain evidence="3">Sse05_10M</strain>
    </source>
</reference>
<feature type="compositionally biased region" description="Low complexity" evidence="1">
    <location>
        <begin position="214"/>
        <end position="235"/>
    </location>
</feature>
<keyword evidence="2" id="KW-1133">Transmembrane helix</keyword>
<dbReference type="AlphaFoldDB" id="A0AAV6Q177"/>
<feature type="region of interest" description="Disordered" evidence="1">
    <location>
        <begin position="344"/>
        <end position="379"/>
    </location>
</feature>
<feature type="transmembrane region" description="Helical" evidence="2">
    <location>
        <begin position="423"/>
        <end position="444"/>
    </location>
</feature>
<feature type="region of interest" description="Disordered" evidence="1">
    <location>
        <begin position="261"/>
        <end position="283"/>
    </location>
</feature>